<proteinExistence type="inferred from homology"/>
<keyword evidence="11" id="KW-0175">Coiled coil</keyword>
<keyword evidence="3" id="KW-0963">Cytoplasm</keyword>
<dbReference type="FunCoup" id="A0A6P5J0Q8">
    <property type="interactions" value="1416"/>
</dbReference>
<dbReference type="GO" id="GO:0005874">
    <property type="term" value="C:microtubule"/>
    <property type="evidence" value="ECO:0007669"/>
    <property type="project" value="UniProtKB-KW"/>
</dbReference>
<feature type="region of interest" description="Disordered" evidence="12">
    <location>
        <begin position="906"/>
        <end position="936"/>
    </location>
</feature>
<evidence type="ECO:0000256" key="1">
    <source>
        <dbReference type="ARBA" id="ARBA00004114"/>
    </source>
</evidence>
<gene>
    <name evidence="16" type="primary">CENPJ</name>
</gene>
<comment type="subcellular location">
    <subcellularLocation>
        <location evidence="1">Cytoplasm</location>
        <location evidence="1">Cytoskeleton</location>
        <location evidence="1">Microtubule organizing center</location>
        <location evidence="1">Centrosome</location>
        <location evidence="1">Centriole</location>
    </subcellularLocation>
</comment>
<evidence type="ECO:0000256" key="6">
    <source>
        <dbReference type="ARBA" id="ARBA00023212"/>
    </source>
</evidence>
<feature type="coiled-coil region" evidence="11">
    <location>
        <begin position="158"/>
        <end position="200"/>
    </location>
</feature>
<evidence type="ECO:0000256" key="12">
    <source>
        <dbReference type="SAM" id="MobiDB-lite"/>
    </source>
</evidence>
<dbReference type="InterPro" id="IPR058029">
    <property type="entry name" value="Tubulin-bd_CENPJ"/>
</dbReference>
<organism evidence="15 16">
    <name type="scientific">Phascolarctos cinereus</name>
    <name type="common">Koala</name>
    <dbReference type="NCBI Taxonomy" id="38626"/>
    <lineage>
        <taxon>Eukaryota</taxon>
        <taxon>Metazoa</taxon>
        <taxon>Chordata</taxon>
        <taxon>Craniata</taxon>
        <taxon>Vertebrata</taxon>
        <taxon>Euteleostomi</taxon>
        <taxon>Mammalia</taxon>
        <taxon>Metatheria</taxon>
        <taxon>Diprotodontia</taxon>
        <taxon>Phascolarctidae</taxon>
        <taxon>Phascolarctos</taxon>
    </lineage>
</organism>
<feature type="coiled-coil region" evidence="11">
    <location>
        <begin position="938"/>
        <end position="1083"/>
    </location>
</feature>
<dbReference type="Pfam" id="PF25779">
    <property type="entry name" value="Tubulin-bind_CPAP"/>
    <property type="match status" value="1"/>
</dbReference>
<evidence type="ECO:0000256" key="5">
    <source>
        <dbReference type="ARBA" id="ARBA00022701"/>
    </source>
</evidence>
<feature type="compositionally biased region" description="Basic residues" evidence="12">
    <location>
        <begin position="1134"/>
        <end position="1149"/>
    </location>
</feature>
<evidence type="ECO:0000313" key="16">
    <source>
        <dbReference type="RefSeq" id="XP_020824439.1"/>
    </source>
</evidence>
<dbReference type="GO" id="GO:0005813">
    <property type="term" value="C:centrosome"/>
    <property type="evidence" value="ECO:0007669"/>
    <property type="project" value="TreeGrafter"/>
</dbReference>
<dbReference type="InterPro" id="IPR009852">
    <property type="entry name" value="CENPJ_C_dom"/>
</dbReference>
<evidence type="ECO:0000256" key="3">
    <source>
        <dbReference type="ARBA" id="ARBA00022490"/>
    </source>
</evidence>
<feature type="domain" description="CENPJ tubulin-binding region" evidence="14">
    <location>
        <begin position="354"/>
        <end position="419"/>
    </location>
</feature>
<dbReference type="GO" id="GO:0015631">
    <property type="term" value="F:tubulin binding"/>
    <property type="evidence" value="ECO:0007669"/>
    <property type="project" value="TreeGrafter"/>
</dbReference>
<feature type="domain" description="Centromere protein J C-terminal" evidence="13">
    <location>
        <begin position="1192"/>
        <end position="1218"/>
    </location>
</feature>
<dbReference type="GO" id="GO:0061511">
    <property type="term" value="P:centriole elongation"/>
    <property type="evidence" value="ECO:0007669"/>
    <property type="project" value="TreeGrafter"/>
</dbReference>
<dbReference type="CTD" id="55835"/>
<dbReference type="InterPro" id="IPR026581">
    <property type="entry name" value="TCP10L/CENPJ"/>
</dbReference>
<feature type="domain" description="Centromere protein J C-terminal" evidence="13">
    <location>
        <begin position="1258"/>
        <end position="1286"/>
    </location>
</feature>
<dbReference type="KEGG" id="pcw:110195839"/>
<dbReference type="GO" id="GO:1902117">
    <property type="term" value="P:positive regulation of organelle assembly"/>
    <property type="evidence" value="ECO:0007669"/>
    <property type="project" value="UniProtKB-ARBA"/>
</dbReference>
<feature type="non-terminal residue" evidence="16">
    <location>
        <position position="1"/>
    </location>
</feature>
<evidence type="ECO:0000256" key="2">
    <source>
        <dbReference type="ARBA" id="ARBA00005627"/>
    </source>
</evidence>
<name>A0A6P5J0Q8_PHACI</name>
<evidence type="ECO:0000256" key="11">
    <source>
        <dbReference type="SAM" id="Coils"/>
    </source>
</evidence>
<dbReference type="InParanoid" id="A0A6P5J0Q8"/>
<feature type="region of interest" description="Disordered" evidence="12">
    <location>
        <begin position="722"/>
        <end position="814"/>
    </location>
</feature>
<evidence type="ECO:0000256" key="4">
    <source>
        <dbReference type="ARBA" id="ARBA00022553"/>
    </source>
</evidence>
<dbReference type="Pfam" id="PF07202">
    <property type="entry name" value="Tcp10_C"/>
    <property type="match status" value="4"/>
</dbReference>
<dbReference type="Proteomes" id="UP000515140">
    <property type="component" value="Unplaced"/>
</dbReference>
<dbReference type="FunFam" id="2.60.450.20:FF:000001">
    <property type="entry name" value="Centromere protein J"/>
    <property type="match status" value="1"/>
</dbReference>
<evidence type="ECO:0000313" key="15">
    <source>
        <dbReference type="Proteomes" id="UP000515140"/>
    </source>
</evidence>
<keyword evidence="4" id="KW-0597">Phosphoprotein</keyword>
<evidence type="ECO:0000256" key="10">
    <source>
        <dbReference type="ARBA" id="ARBA00083148"/>
    </source>
</evidence>
<keyword evidence="15" id="KW-1185">Reference proteome</keyword>
<feature type="domain" description="Centromere protein J C-terminal" evidence="13">
    <location>
        <begin position="1294"/>
        <end position="1328"/>
    </location>
</feature>
<feature type="compositionally biased region" description="Basic and acidic residues" evidence="12">
    <location>
        <begin position="748"/>
        <end position="794"/>
    </location>
</feature>
<evidence type="ECO:0000256" key="7">
    <source>
        <dbReference type="ARBA" id="ARBA00064598"/>
    </source>
</evidence>
<dbReference type="PANTHER" id="PTHR10331:SF23">
    <property type="entry name" value="CENTROMERE PROTEIN J"/>
    <property type="match status" value="1"/>
</dbReference>
<dbReference type="GO" id="GO:0060271">
    <property type="term" value="P:cilium assembly"/>
    <property type="evidence" value="ECO:0007669"/>
    <property type="project" value="TreeGrafter"/>
</dbReference>
<feature type="domain" description="Centromere protein J C-terminal" evidence="13">
    <location>
        <begin position="1332"/>
        <end position="1362"/>
    </location>
</feature>
<comment type="subunit">
    <text evidence="7">Forms homodimers. Associates with microtubules plus ends; binds to beta-tubulin subunits exposed on microtubule outer surface at its distal tip; also associates with microtubule lattice. Associated with the gamma-tubulin complex. Interacts with the head domain of EPB41. Interacts with LYST. Interacts with CEP152 (via C-terminus). Interacts with STIL. Forms a complex with STIL and SASS6.</text>
</comment>
<comment type="similarity">
    <text evidence="2">Belongs to the TCP10 family.</text>
</comment>
<accession>A0A6P5J0Q8</accession>
<dbReference type="PANTHER" id="PTHR10331">
    <property type="entry name" value="T COMPLEX PROTEIN 10"/>
    <property type="match status" value="1"/>
</dbReference>
<reference evidence="16" key="1">
    <citation type="submission" date="2025-08" db="UniProtKB">
        <authorList>
            <consortium name="RefSeq"/>
        </authorList>
    </citation>
    <scope>IDENTIFICATION</scope>
    <source>
        <tissue evidence="16">Spleen</tissue>
    </source>
</reference>
<evidence type="ECO:0000256" key="8">
    <source>
        <dbReference type="ARBA" id="ARBA00069791"/>
    </source>
</evidence>
<feature type="region of interest" description="Disordered" evidence="12">
    <location>
        <begin position="1115"/>
        <end position="1158"/>
    </location>
</feature>
<evidence type="ECO:0000259" key="13">
    <source>
        <dbReference type="Pfam" id="PF07202"/>
    </source>
</evidence>
<evidence type="ECO:0000256" key="9">
    <source>
        <dbReference type="ARBA" id="ARBA00081769"/>
    </source>
</evidence>
<protein>
    <recommendedName>
        <fullName evidence="8">Centrosomal P4.1-associated protein</fullName>
    </recommendedName>
    <alternativeName>
        <fullName evidence="9">Centromere protein J</fullName>
    </alternativeName>
    <alternativeName>
        <fullName evidence="10">Centrosome assembly and centriole elongation protein</fullName>
    </alternativeName>
</protein>
<keyword evidence="6" id="KW-0206">Cytoskeleton</keyword>
<dbReference type="InterPro" id="IPR047002">
    <property type="entry name" value="Tcp10_C_sf"/>
</dbReference>
<sequence>ISTVRCNSCVLQELWHYFNLLVFQITIFLMPTSSELNSGQNFLAQWMSNPSRAGVILNRGFPNLETGRENQSKANTSSSFTVKSTEFSDNCSFLSDDSLHEEQILDSKSPYRVQSDTNETHAVFPHTKKALGHWENTRIDIEPNVGDAKEAAYRDPLFKKLEQLKEVQQKKQEELKKQQLEQIQRLLEEQEKLLTMVSGQQTPSGLTLLSEDQSTRYGTSMNSTTVHKTMPFLSHMYHNQTRENTHAPEILPCGSVQEREINPCGTMSKECLLSSKGGSTSPDFFHEAQCLEAGVKTQNDLKEENKNITGESILPCWEKMTEQLPEGKEVTNSKKPGDSSDINNGRKLLAVSSIEERPIKAAIRERKQTYEEFLEEQIQIEEQELKQRQLQEAEISLLTKAIPKRPFLKRGEGLARFTNAKSKFWKSKESKLMIHQSMPEEQSVFKADRQQMQRKTALVNKELVTEMKKSNQVRTKTSSTAISQKSKVLRSNNGKIISPSKMKIQIGKKFDGQFRDQIKLEKNSKLDPNKENIPECTKPFEIGCKVRNKLQCMEKPLISTELTHPTLVSQSSMGHIVKDPEFSFEISFQKKLDNWEKEKEKENLELDEFLFLEQAADEISFSSNSSFVLKILERDQQTSKDHRMSSTPVKSGQQVKTNITDIVTPHNQNKKLDYIKQDDKNICEITKHLESKALPLNLKEQTSKLSIKAFQTSTSENQIKWNVSEDEDVGNSAVSSDSEEQLDTTIKATDEDTRKFFSNSREDNPEKDNGKGPFRDTRREGKSRDIDLDLSDKDDSSDESIVVESTNDEVPEASRRASCTNTNKIDFDDERTWTDLEENESKHDILGNEDVNGLPLMDYCSKTEIVNLDKTIKRKVAPIKKADDLYKCTKSISPPPTSDLMMKLFPSLKPKPRSGSHLASESELNKSQEQPLGDSVRSQILRDKVVELETEIERFKAENASLAKLRNERESALENLRKEIADFEQQKAKELARIEEFKKEEMRKLQKERRVFEKYTTTVRAIPDRKEREEIQALKQQVADLQEELKRKETKWSNTHGRLKSQIETLAKENTDLREEIKIMERFRLEAWKKAEAIENNLKNERPLISVKKEESTNPLLGFQKSQNLSSSQMEKYKKNHSPGRGNLPRRPKSAPVHDLSNSDKRQLIPNEIFEPLICPVSDSEVEEEIHGEIGHPDGKVEKVLKSGCHVILFPNGTRKEVSSDGKTITITFFNGDVKKVMPDERVIYYYAATQTTHTTYPEGLEVLHFSSGQIEKHFPDGRKEITFPDQSIKNLFEDGREESIFPDGTIVRVQQDGSKIIEFNNGQRELHTPQFKRREYPDGTIKTVYSNGHQETKYISGRVRIKDKDGNVLMDTKL</sequence>
<evidence type="ECO:0000259" key="14">
    <source>
        <dbReference type="Pfam" id="PF25779"/>
    </source>
</evidence>
<dbReference type="GO" id="GO:0005814">
    <property type="term" value="C:centriole"/>
    <property type="evidence" value="ECO:0007669"/>
    <property type="project" value="UniProtKB-SubCell"/>
</dbReference>
<dbReference type="RefSeq" id="XP_020824439.1">
    <property type="nucleotide sequence ID" value="XM_020968780.1"/>
</dbReference>
<dbReference type="GeneID" id="110195839"/>
<keyword evidence="5" id="KW-0493">Microtubule</keyword>
<feature type="compositionally biased region" description="Polar residues" evidence="12">
    <location>
        <begin position="1120"/>
        <end position="1130"/>
    </location>
</feature>
<dbReference type="Gene3D" id="2.60.450.20">
    <property type="match status" value="1"/>
</dbReference>